<dbReference type="PANTHER" id="PTHR39181">
    <property type="entry name" value="TYROSINE-PROTEIN PHOSPHATASE YWQE"/>
    <property type="match status" value="1"/>
</dbReference>
<reference evidence="6 7" key="1">
    <citation type="submission" date="2015-01" db="EMBL/GenBank/DDBJ databases">
        <authorList>
            <person name="Aslett A.Martin."/>
            <person name="De Silva Nishadi"/>
        </authorList>
    </citation>
    <scope>NUCLEOTIDE SEQUENCE [LARGE SCALE GENOMIC DNA]</scope>
    <source>
        <strain evidence="6 7">R28058</strain>
    </source>
</reference>
<organism evidence="6 7">
    <name type="scientific">Paraclostridium sordellii</name>
    <name type="common">Clostridium sordellii</name>
    <dbReference type="NCBI Taxonomy" id="1505"/>
    <lineage>
        <taxon>Bacteria</taxon>
        <taxon>Bacillati</taxon>
        <taxon>Bacillota</taxon>
        <taxon>Clostridia</taxon>
        <taxon>Peptostreptococcales</taxon>
        <taxon>Peptostreptococcaceae</taxon>
        <taxon>Paraclostridium</taxon>
    </lineage>
</organism>
<dbReference type="InterPro" id="IPR016667">
    <property type="entry name" value="Caps_polysacc_synth_CpsB/CapC"/>
</dbReference>
<evidence type="ECO:0000256" key="3">
    <source>
        <dbReference type="ARBA" id="ARBA00022801"/>
    </source>
</evidence>
<comment type="similarity">
    <text evidence="1">Belongs to the metallo-dependent hydrolases superfamily. CpsB/CapC family.</text>
</comment>
<protein>
    <recommendedName>
        <fullName evidence="2">protein-tyrosine-phosphatase</fullName>
        <ecNumber evidence="2">3.1.3.48</ecNumber>
    </recommendedName>
</protein>
<dbReference type="SUPFAM" id="SSF89550">
    <property type="entry name" value="PHP domain-like"/>
    <property type="match status" value="1"/>
</dbReference>
<dbReference type="OrthoDB" id="9788539at2"/>
<dbReference type="GO" id="GO:0030145">
    <property type="term" value="F:manganese ion binding"/>
    <property type="evidence" value="ECO:0007669"/>
    <property type="project" value="InterPro"/>
</dbReference>
<dbReference type="EMBL" id="CEKZ01000014">
    <property type="protein sequence ID" value="CEQ04769.1"/>
    <property type="molecule type" value="Genomic_DNA"/>
</dbReference>
<evidence type="ECO:0000256" key="5">
    <source>
        <dbReference type="ARBA" id="ARBA00051722"/>
    </source>
</evidence>
<keyword evidence="3 6" id="KW-0378">Hydrolase</keyword>
<dbReference type="InterPro" id="IPR016195">
    <property type="entry name" value="Pol/histidinol_Pase-like"/>
</dbReference>
<evidence type="ECO:0000313" key="6">
    <source>
        <dbReference type="EMBL" id="CEQ04769.1"/>
    </source>
</evidence>
<dbReference type="Proteomes" id="UP000049127">
    <property type="component" value="Unassembled WGS sequence"/>
</dbReference>
<gene>
    <name evidence="6" type="primary">ywqE</name>
    <name evidence="6" type="ORF">R28058_24871</name>
</gene>
<dbReference type="GO" id="GO:0004725">
    <property type="term" value="F:protein tyrosine phosphatase activity"/>
    <property type="evidence" value="ECO:0007669"/>
    <property type="project" value="UniProtKB-EC"/>
</dbReference>
<dbReference type="EC" id="3.1.3.48" evidence="2"/>
<proteinExistence type="inferred from homology"/>
<dbReference type="RefSeq" id="WP_055342826.1">
    <property type="nucleotide sequence ID" value="NZ_CDNI01000021.1"/>
</dbReference>
<sequence>MIDIHCHILPGVDDGSKNLSESIEMAKIAYDEGIRTIINTSHYHPDFKYKKGKELNKVLNDFNKALKVEGIDLNIILGNELYYTEDLFENFENLDFYSLNSSRYLLIEFSPNNFPKNLVDIVYEIKLRGYIPVLAHVERYPKVQENPNLIYDCINEGALIQVNASSITGKNGIEAQKTSDILLKNKMIHFIATDAHSSTRRRPLIKEAYEYVSQKYSRELAEKLFLENQKVIIENTELEIEIPIMYEKKKSFLKRLFKR</sequence>
<comment type="catalytic activity">
    <reaction evidence="5">
        <text>O-phospho-L-tyrosyl-[protein] + H2O = L-tyrosyl-[protein] + phosphate</text>
        <dbReference type="Rhea" id="RHEA:10684"/>
        <dbReference type="Rhea" id="RHEA-COMP:10136"/>
        <dbReference type="Rhea" id="RHEA-COMP:20101"/>
        <dbReference type="ChEBI" id="CHEBI:15377"/>
        <dbReference type="ChEBI" id="CHEBI:43474"/>
        <dbReference type="ChEBI" id="CHEBI:46858"/>
        <dbReference type="ChEBI" id="CHEBI:61978"/>
        <dbReference type="EC" id="3.1.3.48"/>
    </reaction>
</comment>
<dbReference type="AlphaFoldDB" id="A0A0C7R9Z9"/>
<dbReference type="PIRSF" id="PIRSF016557">
    <property type="entry name" value="Caps_synth_CpsB"/>
    <property type="match status" value="1"/>
</dbReference>
<keyword evidence="4" id="KW-0904">Protein phosphatase</keyword>
<evidence type="ECO:0000313" key="7">
    <source>
        <dbReference type="Proteomes" id="UP000049127"/>
    </source>
</evidence>
<evidence type="ECO:0000256" key="2">
    <source>
        <dbReference type="ARBA" id="ARBA00013064"/>
    </source>
</evidence>
<evidence type="ECO:0000256" key="4">
    <source>
        <dbReference type="ARBA" id="ARBA00022912"/>
    </source>
</evidence>
<evidence type="ECO:0000256" key="1">
    <source>
        <dbReference type="ARBA" id="ARBA00005750"/>
    </source>
</evidence>
<dbReference type="PANTHER" id="PTHR39181:SF1">
    <property type="entry name" value="TYROSINE-PROTEIN PHOSPHATASE YWQE"/>
    <property type="match status" value="1"/>
</dbReference>
<name>A0A0C7R9Z9_PARSO</name>
<dbReference type="Pfam" id="PF19567">
    <property type="entry name" value="CpsB_CapC"/>
    <property type="match status" value="1"/>
</dbReference>
<accession>A0A0C7R9Z9</accession>
<dbReference type="Gene3D" id="3.20.20.140">
    <property type="entry name" value="Metal-dependent hydrolases"/>
    <property type="match status" value="1"/>
</dbReference>